<gene>
    <name evidence="1" type="ORF">N1851_011134</name>
</gene>
<evidence type="ECO:0000313" key="2">
    <source>
        <dbReference type="Proteomes" id="UP001174136"/>
    </source>
</evidence>
<comment type="caution">
    <text evidence="1">The sequence shown here is derived from an EMBL/GenBank/DDBJ whole genome shotgun (WGS) entry which is preliminary data.</text>
</comment>
<sequence length="99" mass="11313">MKLTAILQESGHKETAFTSREWSQIQELVRVLEPFAEATDLTQAPTIFLSILARPASTDVIRAWPYMMHVKLHLPLQLICDQPVCTKLPESILELRMLL</sequence>
<accession>A0AA47MXP1</accession>
<organism evidence="1 2">
    <name type="scientific">Merluccius polli</name>
    <name type="common">Benguela hake</name>
    <name type="synonym">Merluccius cadenati</name>
    <dbReference type="NCBI Taxonomy" id="89951"/>
    <lineage>
        <taxon>Eukaryota</taxon>
        <taxon>Metazoa</taxon>
        <taxon>Chordata</taxon>
        <taxon>Craniata</taxon>
        <taxon>Vertebrata</taxon>
        <taxon>Euteleostomi</taxon>
        <taxon>Actinopterygii</taxon>
        <taxon>Neopterygii</taxon>
        <taxon>Teleostei</taxon>
        <taxon>Neoteleostei</taxon>
        <taxon>Acanthomorphata</taxon>
        <taxon>Zeiogadaria</taxon>
        <taxon>Gadariae</taxon>
        <taxon>Gadiformes</taxon>
        <taxon>Gadoidei</taxon>
        <taxon>Merlucciidae</taxon>
        <taxon>Merluccius</taxon>
    </lineage>
</organism>
<name>A0AA47MXP1_MERPO</name>
<proteinExistence type="predicted"/>
<protein>
    <submittedName>
        <fullName evidence="1">Uncharacterized protein</fullName>
    </submittedName>
</protein>
<evidence type="ECO:0000313" key="1">
    <source>
        <dbReference type="EMBL" id="KAK0148527.1"/>
    </source>
</evidence>
<dbReference type="AlphaFoldDB" id="A0AA47MXP1"/>
<reference evidence="1" key="1">
    <citation type="journal article" date="2023" name="Front. Mar. Sci.">
        <title>A new Merluccius polli reference genome to investigate the effects of global change in West African waters.</title>
        <authorList>
            <person name="Mateo J.L."/>
            <person name="Blanco-Fernandez C."/>
            <person name="Garcia-Vazquez E."/>
            <person name="Machado-Schiaffino G."/>
        </authorList>
    </citation>
    <scope>NUCLEOTIDE SEQUENCE</scope>
    <source>
        <strain evidence="1">C29</strain>
        <tissue evidence="1">Fin</tissue>
    </source>
</reference>
<dbReference type="EMBL" id="JAOPHQ010002013">
    <property type="protein sequence ID" value="KAK0148527.1"/>
    <property type="molecule type" value="Genomic_DNA"/>
</dbReference>
<keyword evidence="2" id="KW-1185">Reference proteome</keyword>
<dbReference type="Proteomes" id="UP001174136">
    <property type="component" value="Unassembled WGS sequence"/>
</dbReference>